<dbReference type="Pfam" id="PF03479">
    <property type="entry name" value="PCC"/>
    <property type="match status" value="1"/>
</dbReference>
<organism evidence="3 4">
    <name type="scientific">Ceratodon purpureus</name>
    <name type="common">Fire moss</name>
    <name type="synonym">Dicranum purpureum</name>
    <dbReference type="NCBI Taxonomy" id="3225"/>
    <lineage>
        <taxon>Eukaryota</taxon>
        <taxon>Viridiplantae</taxon>
        <taxon>Streptophyta</taxon>
        <taxon>Embryophyta</taxon>
        <taxon>Bryophyta</taxon>
        <taxon>Bryophytina</taxon>
        <taxon>Bryopsida</taxon>
        <taxon>Dicranidae</taxon>
        <taxon>Pseudoditrichales</taxon>
        <taxon>Ditrichaceae</taxon>
        <taxon>Ceratodon</taxon>
    </lineage>
</organism>
<evidence type="ECO:0000259" key="2">
    <source>
        <dbReference type="PROSITE" id="PS51742"/>
    </source>
</evidence>
<dbReference type="EMBL" id="CM026422">
    <property type="protein sequence ID" value="KAG0588833.1"/>
    <property type="molecule type" value="Genomic_DNA"/>
</dbReference>
<dbReference type="Gene3D" id="3.30.1330.80">
    <property type="entry name" value="Hypothetical protein, similar to alpha- acetolactate decarboxylase, domain 2"/>
    <property type="match status" value="1"/>
</dbReference>
<dbReference type="OrthoDB" id="780035at2759"/>
<dbReference type="GO" id="GO:0003700">
    <property type="term" value="F:DNA-binding transcription factor activity"/>
    <property type="evidence" value="ECO:0007669"/>
    <property type="project" value="TreeGrafter"/>
</dbReference>
<dbReference type="GO" id="GO:0003680">
    <property type="term" value="F:minor groove of adenine-thymine-rich DNA binding"/>
    <property type="evidence" value="ECO:0007669"/>
    <property type="project" value="InterPro"/>
</dbReference>
<dbReference type="InterPro" id="IPR014476">
    <property type="entry name" value="AHL15-29"/>
</dbReference>
<feature type="compositionally biased region" description="Gly residues" evidence="1">
    <location>
        <begin position="213"/>
        <end position="222"/>
    </location>
</feature>
<accession>A0A8T0J2D4</accession>
<feature type="compositionally biased region" description="Basic residues" evidence="1">
    <location>
        <begin position="293"/>
        <end position="311"/>
    </location>
</feature>
<proteinExistence type="predicted"/>
<feature type="compositionally biased region" description="Low complexity" evidence="1">
    <location>
        <begin position="276"/>
        <end position="286"/>
    </location>
</feature>
<feature type="region of interest" description="Disordered" evidence="1">
    <location>
        <begin position="1"/>
        <end position="78"/>
    </location>
</feature>
<name>A0A8T0J2D4_CERPU</name>
<dbReference type="PROSITE" id="PS51742">
    <property type="entry name" value="PPC"/>
    <property type="match status" value="1"/>
</dbReference>
<comment type="caution">
    <text evidence="3">The sequence shown here is derived from an EMBL/GenBank/DDBJ whole genome shotgun (WGS) entry which is preliminary data.</text>
</comment>
<evidence type="ECO:0000313" key="3">
    <source>
        <dbReference type="EMBL" id="KAG0588833.1"/>
    </source>
</evidence>
<sequence>MAGVEEVGARPTGAPSDDEQSGSSGRGRKGGRAGKQQAASGSGGGRELSILEPGRKPRGRPPGSKNKPKPPVIITRENGNAMRPHILEVAGGCDVGDSVASFSRRRQRGVCVMGASGTVSNVTLRQPTTPGATVTFHGRFEIISLSGAFLPHPSSAPTTGLTVSLAGAAGQVLGGSVVGTLMAAGPVLVIAASFVGPTYERLPLDNDDEGGPLTMGGPGGGSSSQQQQQQQAPLAIQAPELNFPAGLQSLYSIVTPQNPNLGSNQGQQLSTQDVLSQWHQQQQQQQQGGGSSHPHHPHSGHGHQQRPPHYS</sequence>
<feature type="domain" description="PPC" evidence="2">
    <location>
        <begin position="79"/>
        <end position="216"/>
    </location>
</feature>
<reference evidence="3" key="1">
    <citation type="submission" date="2020-06" db="EMBL/GenBank/DDBJ databases">
        <title>WGS assembly of Ceratodon purpureus strain R40.</title>
        <authorList>
            <person name="Carey S.B."/>
            <person name="Jenkins J."/>
            <person name="Shu S."/>
            <person name="Lovell J.T."/>
            <person name="Sreedasyam A."/>
            <person name="Maumus F."/>
            <person name="Tiley G.P."/>
            <person name="Fernandez-Pozo N."/>
            <person name="Barry K."/>
            <person name="Chen C."/>
            <person name="Wang M."/>
            <person name="Lipzen A."/>
            <person name="Daum C."/>
            <person name="Saski C.A."/>
            <person name="Payton A.C."/>
            <person name="Mcbreen J.C."/>
            <person name="Conrad R.E."/>
            <person name="Kollar L.M."/>
            <person name="Olsson S."/>
            <person name="Huttunen S."/>
            <person name="Landis J.B."/>
            <person name="Wickett N.J."/>
            <person name="Johnson M.G."/>
            <person name="Rensing S.A."/>
            <person name="Grimwood J."/>
            <person name="Schmutz J."/>
            <person name="Mcdaniel S.F."/>
        </authorList>
    </citation>
    <scope>NUCLEOTIDE SEQUENCE</scope>
    <source>
        <strain evidence="3">R40</strain>
    </source>
</reference>
<keyword evidence="4" id="KW-1185">Reference proteome</keyword>
<feature type="region of interest" description="Disordered" evidence="1">
    <location>
        <begin position="201"/>
        <end position="233"/>
    </location>
</feature>
<feature type="region of interest" description="Disordered" evidence="1">
    <location>
        <begin position="258"/>
        <end position="311"/>
    </location>
</feature>
<dbReference type="PANTHER" id="PTHR31100:SF14">
    <property type="entry name" value="AT-HOOK MOTIF NUCLEAR-LOCALIZED PROTEIN 15"/>
    <property type="match status" value="1"/>
</dbReference>
<evidence type="ECO:0000256" key="1">
    <source>
        <dbReference type="SAM" id="MobiDB-lite"/>
    </source>
</evidence>
<dbReference type="CDD" id="cd11378">
    <property type="entry name" value="DUF296"/>
    <property type="match status" value="1"/>
</dbReference>
<dbReference type="SUPFAM" id="SSF117856">
    <property type="entry name" value="AF0104/ALDC/Ptd012-like"/>
    <property type="match status" value="1"/>
</dbReference>
<dbReference type="InterPro" id="IPR005175">
    <property type="entry name" value="PPC_dom"/>
</dbReference>
<dbReference type="GO" id="GO:0005634">
    <property type="term" value="C:nucleus"/>
    <property type="evidence" value="ECO:0007669"/>
    <property type="project" value="TreeGrafter"/>
</dbReference>
<evidence type="ECO:0000313" key="4">
    <source>
        <dbReference type="Proteomes" id="UP000822688"/>
    </source>
</evidence>
<protein>
    <recommendedName>
        <fullName evidence="2">PPC domain-containing protein</fullName>
    </recommendedName>
</protein>
<dbReference type="PANTHER" id="PTHR31100">
    <property type="entry name" value="AT-HOOK MOTIF NUCLEAR-LOCALIZED PROTEIN 15"/>
    <property type="match status" value="1"/>
</dbReference>
<dbReference type="AlphaFoldDB" id="A0A8T0J2D4"/>
<feature type="compositionally biased region" description="Polar residues" evidence="1">
    <location>
        <begin position="258"/>
        <end position="275"/>
    </location>
</feature>
<dbReference type="Proteomes" id="UP000822688">
    <property type="component" value="Chromosome 2"/>
</dbReference>
<gene>
    <name evidence="3" type="ORF">KC19_2G272800</name>
</gene>